<feature type="transmembrane region" description="Helical" evidence="8">
    <location>
        <begin position="211"/>
        <end position="228"/>
    </location>
</feature>
<keyword evidence="5 8" id="KW-1133">Transmembrane helix</keyword>
<keyword evidence="6 8" id="KW-0472">Membrane</keyword>
<dbReference type="InterPro" id="IPR011701">
    <property type="entry name" value="MFS"/>
</dbReference>
<keyword evidence="11" id="KW-1185">Reference proteome</keyword>
<dbReference type="InterPro" id="IPR036259">
    <property type="entry name" value="MFS_trans_sf"/>
</dbReference>
<reference evidence="10 11" key="1">
    <citation type="submission" date="2017-06" db="EMBL/GenBank/DDBJ databases">
        <authorList>
            <person name="Kim H.J."/>
            <person name="Triplett B.A."/>
        </authorList>
    </citation>
    <scope>NUCLEOTIDE SEQUENCE [LARGE SCALE GENOMIC DNA]</scope>
    <source>
        <strain evidence="10 11">CGMCC 4.1858</strain>
    </source>
</reference>
<evidence type="ECO:0000256" key="6">
    <source>
        <dbReference type="ARBA" id="ARBA00023136"/>
    </source>
</evidence>
<dbReference type="GO" id="GO:0005886">
    <property type="term" value="C:plasma membrane"/>
    <property type="evidence" value="ECO:0007669"/>
    <property type="project" value="UniProtKB-SubCell"/>
</dbReference>
<evidence type="ECO:0000256" key="2">
    <source>
        <dbReference type="ARBA" id="ARBA00022448"/>
    </source>
</evidence>
<dbReference type="PANTHER" id="PTHR42718:SF39">
    <property type="entry name" value="ACTINORHODIN TRANSPORTER-RELATED"/>
    <property type="match status" value="1"/>
</dbReference>
<keyword evidence="4 8" id="KW-0812">Transmembrane</keyword>
<feature type="transmembrane region" description="Helical" evidence="8">
    <location>
        <begin position="415"/>
        <end position="439"/>
    </location>
</feature>
<dbReference type="NCBIfam" id="TIGR00711">
    <property type="entry name" value="efflux_EmrB"/>
    <property type="match status" value="1"/>
</dbReference>
<feature type="transmembrane region" description="Helical" evidence="8">
    <location>
        <begin position="89"/>
        <end position="111"/>
    </location>
</feature>
<evidence type="ECO:0000256" key="8">
    <source>
        <dbReference type="SAM" id="Phobius"/>
    </source>
</evidence>
<dbReference type="PANTHER" id="PTHR42718">
    <property type="entry name" value="MAJOR FACILITATOR SUPERFAMILY MULTIDRUG TRANSPORTER MFSC"/>
    <property type="match status" value="1"/>
</dbReference>
<feature type="transmembrane region" description="Helical" evidence="8">
    <location>
        <begin position="58"/>
        <end position="77"/>
    </location>
</feature>
<comment type="subcellular location">
    <subcellularLocation>
        <location evidence="1">Cell membrane</location>
        <topology evidence="1">Multi-pass membrane protein</topology>
    </subcellularLocation>
</comment>
<dbReference type="SUPFAM" id="SSF103473">
    <property type="entry name" value="MFS general substrate transporter"/>
    <property type="match status" value="1"/>
</dbReference>
<accession>A0A239G5N9</accession>
<dbReference type="EMBL" id="FZOF01000007">
    <property type="protein sequence ID" value="SNS64420.1"/>
    <property type="molecule type" value="Genomic_DNA"/>
</dbReference>
<dbReference type="GO" id="GO:0022857">
    <property type="term" value="F:transmembrane transporter activity"/>
    <property type="evidence" value="ECO:0007669"/>
    <property type="project" value="InterPro"/>
</dbReference>
<dbReference type="PRINTS" id="PR01035">
    <property type="entry name" value="TCRTETA"/>
</dbReference>
<dbReference type="Gene3D" id="1.20.1720.10">
    <property type="entry name" value="Multidrug resistance protein D"/>
    <property type="match status" value="1"/>
</dbReference>
<evidence type="ECO:0000313" key="11">
    <source>
        <dbReference type="Proteomes" id="UP000198280"/>
    </source>
</evidence>
<dbReference type="CDD" id="cd17321">
    <property type="entry name" value="MFS_MMR_MDR_like"/>
    <property type="match status" value="1"/>
</dbReference>
<dbReference type="Gene3D" id="1.20.1250.20">
    <property type="entry name" value="MFS general substrate transporter like domains"/>
    <property type="match status" value="1"/>
</dbReference>
<keyword evidence="2" id="KW-0813">Transport</keyword>
<keyword evidence="3" id="KW-1003">Cell membrane</keyword>
<evidence type="ECO:0000313" key="10">
    <source>
        <dbReference type="EMBL" id="SNS64420.1"/>
    </source>
</evidence>
<evidence type="ECO:0000256" key="5">
    <source>
        <dbReference type="ARBA" id="ARBA00022989"/>
    </source>
</evidence>
<feature type="transmembrane region" description="Helical" evidence="8">
    <location>
        <begin position="180"/>
        <end position="199"/>
    </location>
</feature>
<gene>
    <name evidence="10" type="ORF">SAMN05216252_107241</name>
</gene>
<feature type="domain" description="Major facilitator superfamily (MFS) profile" evidence="9">
    <location>
        <begin position="22"/>
        <end position="474"/>
    </location>
</feature>
<feature type="transmembrane region" description="Helical" evidence="8">
    <location>
        <begin position="281"/>
        <end position="303"/>
    </location>
</feature>
<feature type="transmembrane region" description="Helical" evidence="8">
    <location>
        <begin position="21"/>
        <end position="43"/>
    </location>
</feature>
<dbReference type="InterPro" id="IPR020846">
    <property type="entry name" value="MFS_dom"/>
</dbReference>
<evidence type="ECO:0000256" key="1">
    <source>
        <dbReference type="ARBA" id="ARBA00004651"/>
    </source>
</evidence>
<dbReference type="InterPro" id="IPR004638">
    <property type="entry name" value="EmrB-like"/>
</dbReference>
<evidence type="ECO:0000259" key="9">
    <source>
        <dbReference type="PROSITE" id="PS50850"/>
    </source>
</evidence>
<feature type="transmembrane region" description="Helical" evidence="8">
    <location>
        <begin position="240"/>
        <end position="260"/>
    </location>
</feature>
<dbReference type="Proteomes" id="UP000198280">
    <property type="component" value="Unassembled WGS sequence"/>
</dbReference>
<feature type="transmembrane region" description="Helical" evidence="8">
    <location>
        <begin position="146"/>
        <end position="168"/>
    </location>
</feature>
<evidence type="ECO:0000256" key="4">
    <source>
        <dbReference type="ARBA" id="ARBA00022692"/>
    </source>
</evidence>
<evidence type="ECO:0000256" key="3">
    <source>
        <dbReference type="ARBA" id="ARBA00022475"/>
    </source>
</evidence>
<keyword evidence="7" id="KW-0046">Antibiotic resistance</keyword>
<dbReference type="PROSITE" id="PS50850">
    <property type="entry name" value="MFS"/>
    <property type="match status" value="1"/>
</dbReference>
<organism evidence="10 11">
    <name type="scientific">Actinacidiphila glaucinigra</name>
    <dbReference type="NCBI Taxonomy" id="235986"/>
    <lineage>
        <taxon>Bacteria</taxon>
        <taxon>Bacillati</taxon>
        <taxon>Actinomycetota</taxon>
        <taxon>Actinomycetes</taxon>
        <taxon>Kitasatosporales</taxon>
        <taxon>Streptomycetaceae</taxon>
        <taxon>Actinacidiphila</taxon>
    </lineage>
</organism>
<feature type="transmembrane region" description="Helical" evidence="8">
    <location>
        <begin position="117"/>
        <end position="134"/>
    </location>
</feature>
<name>A0A239G5N9_9ACTN</name>
<feature type="transmembrane region" description="Helical" evidence="8">
    <location>
        <begin position="353"/>
        <end position="371"/>
    </location>
</feature>
<dbReference type="OrthoDB" id="783189at2"/>
<feature type="transmembrane region" description="Helical" evidence="8">
    <location>
        <begin position="451"/>
        <end position="470"/>
    </location>
</feature>
<proteinExistence type="predicted"/>
<dbReference type="AlphaFoldDB" id="A0A239G5N9"/>
<protein>
    <submittedName>
        <fullName evidence="10">Drug resistance transporter, EmrB/QacA subfamily</fullName>
    </submittedName>
</protein>
<evidence type="ECO:0000256" key="7">
    <source>
        <dbReference type="ARBA" id="ARBA00023251"/>
    </source>
</evidence>
<dbReference type="InterPro" id="IPR001958">
    <property type="entry name" value="Tet-R_TetA/multi-R_MdtG-like"/>
</dbReference>
<dbReference type="Pfam" id="PF07690">
    <property type="entry name" value="MFS_1"/>
    <property type="match status" value="1"/>
</dbReference>
<feature type="transmembrane region" description="Helical" evidence="8">
    <location>
        <begin position="383"/>
        <end position="403"/>
    </location>
</feature>
<dbReference type="GO" id="GO:0046677">
    <property type="term" value="P:response to antibiotic"/>
    <property type="evidence" value="ECO:0007669"/>
    <property type="project" value="UniProtKB-KW"/>
</dbReference>
<dbReference type="RefSeq" id="WP_089224871.1">
    <property type="nucleotide sequence ID" value="NZ_FZOF01000007.1"/>
</dbReference>
<feature type="transmembrane region" description="Helical" evidence="8">
    <location>
        <begin position="323"/>
        <end position="341"/>
    </location>
</feature>
<sequence length="481" mass="49023">MSTQALSPPAPPATGHPLRKLGLAVILAVEIMDLLDATIVGVASPSIRADFGGSSTQIQWITAAYTLAFSVLMITGARLGDIVGRRRMFLVGLGGFTVCSALCAAAGSAGTLIGGRAAQGLFAAMMVPQGLGILRQMFPPKEQGAAFGAFGPVMGLAAVAGPVLGGFLTDADLFGSGWRSVFLINVPIGVVAFAVALRILPEGRSPHAPRLDLPGSALVSLGVLMLVYPLVQGRDLGWPLWTYLSMAGAVPVLGVFAWYQRRLVARGGSPLVEPGLFRHRGFSAALVVGVAFFAAVSGLMLVLTLHLQVGLGYSALHAGASMIPWSAGTVVGAVLSGAVLGPKYGRRTIQAGFALSAVAVAALALTVHLAGHGATTWQLLPALLLNGFAMGLVMAPFFDIALADVEERETGSASGVLNAVQQLGGSVGVAVLGTAFFSYAADGGTVPATQWTALMAAAAFVAALAAAFLLPRHAREGTAGH</sequence>